<organism evidence="5 6">
    <name type="scientific">Gigaspora rosea</name>
    <dbReference type="NCBI Taxonomy" id="44941"/>
    <lineage>
        <taxon>Eukaryota</taxon>
        <taxon>Fungi</taxon>
        <taxon>Fungi incertae sedis</taxon>
        <taxon>Mucoromycota</taxon>
        <taxon>Glomeromycotina</taxon>
        <taxon>Glomeromycetes</taxon>
        <taxon>Diversisporales</taxon>
        <taxon>Gigasporaceae</taxon>
        <taxon>Gigaspora</taxon>
    </lineage>
</organism>
<evidence type="ECO:0000259" key="4">
    <source>
        <dbReference type="Pfam" id="PF20147"/>
    </source>
</evidence>
<reference evidence="5 6" key="1">
    <citation type="submission" date="2018-06" db="EMBL/GenBank/DDBJ databases">
        <title>Comparative genomics reveals the genomic features of Rhizophagus irregularis, R. cerebriforme, R. diaphanum and Gigaspora rosea, and their symbiotic lifestyle signature.</title>
        <authorList>
            <person name="Morin E."/>
            <person name="San Clemente H."/>
            <person name="Chen E.C.H."/>
            <person name="De La Providencia I."/>
            <person name="Hainaut M."/>
            <person name="Kuo A."/>
            <person name="Kohler A."/>
            <person name="Murat C."/>
            <person name="Tang N."/>
            <person name="Roy S."/>
            <person name="Loubradou J."/>
            <person name="Henrissat B."/>
            <person name="Grigoriev I.V."/>
            <person name="Corradi N."/>
            <person name="Roux C."/>
            <person name="Martin F.M."/>
        </authorList>
    </citation>
    <scope>NUCLEOTIDE SEQUENCE [LARGE SCALE GENOMIC DNA]</scope>
    <source>
        <strain evidence="5 6">DAOM 194757</strain>
    </source>
</reference>
<keyword evidence="6" id="KW-1185">Reference proteome</keyword>
<name>A0A397UCU0_9GLOM</name>
<sequence>MDTISVTCLIEGEHPFEDVVSDLINAIKVANPWTFVNVDDKELKLWKVDITFVGPNEKLKILENKECAVIKERLEGMRLFPFNKINEYFFEVSEKNHLSIIIERPPVIKSTSSLEVSPIVSLDCGHIQSNIKLKVLNNLLLPQDTKADNLKLRFSRENDKNSEELEFTDDQSFQEYLQFCVINSSFSLKVQVYTLQKAFSEWKLGTVCDLFELPSDFQEFSKFSCGIDSLEDSKAVKLLKHLYEDLKLCQKAIHGKLEATNSKFVEPFLVIATSIFDGKIKLYPEHNIQGTYGQGPLDFCLYLKGIIVGVVKVKKDNFDQDVAQTAMQLHCSLEEGSLIDWSGRLVAMEDGVHIILGQIVWLLKEAEKLIEVKLSKKRRQTNEEKDE</sequence>
<accession>A0A397UCU0</accession>
<dbReference type="GO" id="GO:0005576">
    <property type="term" value="C:extracellular region"/>
    <property type="evidence" value="ECO:0007669"/>
    <property type="project" value="UniProtKB-SubCell"/>
</dbReference>
<dbReference type="AlphaFoldDB" id="A0A397UCU0"/>
<evidence type="ECO:0000256" key="3">
    <source>
        <dbReference type="ARBA" id="ARBA00022525"/>
    </source>
</evidence>
<dbReference type="Proteomes" id="UP000266673">
    <property type="component" value="Unassembled WGS sequence"/>
</dbReference>
<evidence type="ECO:0000256" key="1">
    <source>
        <dbReference type="ARBA" id="ARBA00004340"/>
    </source>
</evidence>
<keyword evidence="3" id="KW-0964">Secreted</keyword>
<dbReference type="InterPro" id="IPR045379">
    <property type="entry name" value="Crinkler_N"/>
</dbReference>
<comment type="subcellular location">
    <subcellularLocation>
        <location evidence="1">Host cell</location>
    </subcellularLocation>
    <subcellularLocation>
        <location evidence="2">Secreted</location>
    </subcellularLocation>
</comment>
<proteinExistence type="predicted"/>
<dbReference type="GO" id="GO:0043657">
    <property type="term" value="C:host cell"/>
    <property type="evidence" value="ECO:0007669"/>
    <property type="project" value="UniProtKB-SubCell"/>
</dbReference>
<gene>
    <name evidence="5" type="ORF">C2G38_2215952</name>
</gene>
<dbReference type="Pfam" id="PF20147">
    <property type="entry name" value="Crinkler"/>
    <property type="match status" value="1"/>
</dbReference>
<protein>
    <recommendedName>
        <fullName evidence="4">Crinkler effector protein N-terminal domain-containing protein</fullName>
    </recommendedName>
</protein>
<evidence type="ECO:0000313" key="5">
    <source>
        <dbReference type="EMBL" id="RIB06897.1"/>
    </source>
</evidence>
<dbReference type="OrthoDB" id="2414517at2759"/>
<evidence type="ECO:0000313" key="6">
    <source>
        <dbReference type="Proteomes" id="UP000266673"/>
    </source>
</evidence>
<dbReference type="EMBL" id="QKWP01001745">
    <property type="protein sequence ID" value="RIB06897.1"/>
    <property type="molecule type" value="Genomic_DNA"/>
</dbReference>
<evidence type="ECO:0000256" key="2">
    <source>
        <dbReference type="ARBA" id="ARBA00004613"/>
    </source>
</evidence>
<feature type="domain" description="Crinkler effector protein N-terminal" evidence="4">
    <location>
        <begin position="17"/>
        <end position="103"/>
    </location>
</feature>
<comment type="caution">
    <text evidence="5">The sequence shown here is derived from an EMBL/GenBank/DDBJ whole genome shotgun (WGS) entry which is preliminary data.</text>
</comment>